<comment type="cofactor">
    <cofactor evidence="1">
        <name>Mg(2+)</name>
        <dbReference type="ChEBI" id="CHEBI:18420"/>
    </cofactor>
</comment>
<keyword evidence="6 13" id="KW-0418">Kinase</keyword>
<dbReference type="InterPro" id="IPR045540">
    <property type="entry name" value="YegS/DAGK_C"/>
</dbReference>
<evidence type="ECO:0000256" key="2">
    <source>
        <dbReference type="ARBA" id="ARBA00022516"/>
    </source>
</evidence>
<keyword evidence="5" id="KW-0547">Nucleotide-binding</keyword>
<dbReference type="PROSITE" id="PS50146">
    <property type="entry name" value="DAGK"/>
    <property type="match status" value="1"/>
</dbReference>
<dbReference type="EMBL" id="DSMR01000067">
    <property type="protein sequence ID" value="HET46725.1"/>
    <property type="molecule type" value="Genomic_DNA"/>
</dbReference>
<dbReference type="GO" id="GO:0008654">
    <property type="term" value="P:phospholipid biosynthetic process"/>
    <property type="evidence" value="ECO:0007669"/>
    <property type="project" value="UniProtKB-KW"/>
</dbReference>
<organism evidence="13">
    <name type="scientific">Thermoanaerobaculum aquaticum</name>
    <dbReference type="NCBI Taxonomy" id="1312852"/>
    <lineage>
        <taxon>Bacteria</taxon>
        <taxon>Pseudomonadati</taxon>
        <taxon>Acidobacteriota</taxon>
        <taxon>Thermoanaerobaculia</taxon>
        <taxon>Thermoanaerobaculales</taxon>
        <taxon>Thermoanaerobaculaceae</taxon>
        <taxon>Thermoanaerobaculum</taxon>
    </lineage>
</organism>
<dbReference type="Gene3D" id="3.40.50.10330">
    <property type="entry name" value="Probable inorganic polyphosphate/atp-NAD kinase, domain 1"/>
    <property type="match status" value="1"/>
</dbReference>
<dbReference type="PANTHER" id="PTHR12358:SF106">
    <property type="entry name" value="LIPID KINASE YEGS"/>
    <property type="match status" value="1"/>
</dbReference>
<keyword evidence="11" id="KW-1208">Phospholipid metabolism</keyword>
<evidence type="ECO:0000256" key="6">
    <source>
        <dbReference type="ARBA" id="ARBA00022777"/>
    </source>
</evidence>
<evidence type="ECO:0000256" key="3">
    <source>
        <dbReference type="ARBA" id="ARBA00022679"/>
    </source>
</evidence>
<dbReference type="Pfam" id="PF00781">
    <property type="entry name" value="DAGK_cat"/>
    <property type="match status" value="1"/>
</dbReference>
<dbReference type="InterPro" id="IPR017438">
    <property type="entry name" value="ATP-NAD_kinase_N"/>
</dbReference>
<dbReference type="InterPro" id="IPR050187">
    <property type="entry name" value="Lipid_Phosphate_FormReg"/>
</dbReference>
<comment type="caution">
    <text evidence="13">The sequence shown here is derived from an EMBL/GenBank/DDBJ whole genome shotgun (WGS) entry which is preliminary data.</text>
</comment>
<dbReference type="GO" id="GO:0005524">
    <property type="term" value="F:ATP binding"/>
    <property type="evidence" value="ECO:0007669"/>
    <property type="project" value="UniProtKB-KW"/>
</dbReference>
<dbReference type="Pfam" id="PF19279">
    <property type="entry name" value="YegS_C"/>
    <property type="match status" value="1"/>
</dbReference>
<dbReference type="GO" id="GO:0046872">
    <property type="term" value="F:metal ion binding"/>
    <property type="evidence" value="ECO:0007669"/>
    <property type="project" value="UniProtKB-KW"/>
</dbReference>
<dbReference type="AlphaFoldDB" id="A0A7C2NPA3"/>
<proteinExistence type="predicted"/>
<evidence type="ECO:0000256" key="10">
    <source>
        <dbReference type="ARBA" id="ARBA00023209"/>
    </source>
</evidence>
<dbReference type="Gene3D" id="2.60.200.40">
    <property type="match status" value="1"/>
</dbReference>
<evidence type="ECO:0000256" key="9">
    <source>
        <dbReference type="ARBA" id="ARBA00023098"/>
    </source>
</evidence>
<sequence>MPGDGPQAPTGGATGGRVECAAVAAGAGSFGGRAQSLVAAGGSAVKAILVNPKAGGGRAGAQWDRLSAQLPLSRSLPVFMPPSSEAMREAVRQLLSSGCQRLVVVGGDGTLHLVAGEILATGSSEVSLGLVPLGTGCDFARTLGLPKSPREAFTLALEGPAKPVDAGVIDGPGPRVFFVNVASAGISGMVDELVNANPRRGALAFLTATLQALRRYQPRQLAVQVDGQELFSGPALLVAVANGTSFGKGMHIAPLARANDGLLDVVVVEAVRGLQLVRRLHLVYLGRHLRLSQVRFVQGREVQLQAQEPLPPFDVDGECVPSGPARFSVVPGALQVAH</sequence>
<dbReference type="GO" id="GO:0016301">
    <property type="term" value="F:kinase activity"/>
    <property type="evidence" value="ECO:0007669"/>
    <property type="project" value="UniProtKB-KW"/>
</dbReference>
<keyword evidence="2" id="KW-0444">Lipid biosynthesis</keyword>
<reference evidence="13" key="1">
    <citation type="journal article" date="2020" name="mSystems">
        <title>Genome- and Community-Level Interaction Insights into Carbon Utilization and Element Cycling Functions of Hydrothermarchaeota in Hydrothermal Sediment.</title>
        <authorList>
            <person name="Zhou Z."/>
            <person name="Liu Y."/>
            <person name="Xu W."/>
            <person name="Pan J."/>
            <person name="Luo Z.H."/>
            <person name="Li M."/>
        </authorList>
    </citation>
    <scope>NUCLEOTIDE SEQUENCE [LARGE SCALE GENOMIC DNA]</scope>
    <source>
        <strain evidence="13">SpSt-299</strain>
    </source>
</reference>
<feature type="domain" description="DAGKc" evidence="12">
    <location>
        <begin position="41"/>
        <end position="173"/>
    </location>
</feature>
<evidence type="ECO:0000259" key="12">
    <source>
        <dbReference type="PROSITE" id="PS50146"/>
    </source>
</evidence>
<protein>
    <submittedName>
        <fullName evidence="13">Diacylglycerol kinase family lipid kinase</fullName>
    </submittedName>
</protein>
<evidence type="ECO:0000256" key="11">
    <source>
        <dbReference type="ARBA" id="ARBA00023264"/>
    </source>
</evidence>
<keyword evidence="7" id="KW-0067">ATP-binding</keyword>
<evidence type="ECO:0000256" key="4">
    <source>
        <dbReference type="ARBA" id="ARBA00022723"/>
    </source>
</evidence>
<dbReference type="SUPFAM" id="SSF111331">
    <property type="entry name" value="NAD kinase/diacylglycerol kinase-like"/>
    <property type="match status" value="1"/>
</dbReference>
<evidence type="ECO:0000256" key="7">
    <source>
        <dbReference type="ARBA" id="ARBA00022840"/>
    </source>
</evidence>
<evidence type="ECO:0000256" key="1">
    <source>
        <dbReference type="ARBA" id="ARBA00001946"/>
    </source>
</evidence>
<dbReference type="InterPro" id="IPR016064">
    <property type="entry name" value="NAD/diacylglycerol_kinase_sf"/>
</dbReference>
<evidence type="ECO:0000313" key="13">
    <source>
        <dbReference type="EMBL" id="HET46725.1"/>
    </source>
</evidence>
<keyword evidence="3" id="KW-0808">Transferase</keyword>
<name>A0A7C2NPA3_9BACT</name>
<keyword evidence="9" id="KW-0443">Lipid metabolism</keyword>
<evidence type="ECO:0000256" key="8">
    <source>
        <dbReference type="ARBA" id="ARBA00022842"/>
    </source>
</evidence>
<gene>
    <name evidence="13" type="ORF">ENQ31_00965</name>
</gene>
<dbReference type="GO" id="GO:0005886">
    <property type="term" value="C:plasma membrane"/>
    <property type="evidence" value="ECO:0007669"/>
    <property type="project" value="TreeGrafter"/>
</dbReference>
<dbReference type="InterPro" id="IPR005218">
    <property type="entry name" value="Diacylglycerol/lipid_kinase"/>
</dbReference>
<evidence type="ECO:0000256" key="5">
    <source>
        <dbReference type="ARBA" id="ARBA00022741"/>
    </source>
</evidence>
<accession>A0A7C2NPA3</accession>
<keyword evidence="10" id="KW-0594">Phospholipid biosynthesis</keyword>
<keyword evidence="4" id="KW-0479">Metal-binding</keyword>
<dbReference type="NCBIfam" id="TIGR00147">
    <property type="entry name" value="YegS/Rv2252/BmrU family lipid kinase"/>
    <property type="match status" value="1"/>
</dbReference>
<dbReference type="InterPro" id="IPR001206">
    <property type="entry name" value="Diacylglycerol_kinase_cat_dom"/>
</dbReference>
<dbReference type="PANTHER" id="PTHR12358">
    <property type="entry name" value="SPHINGOSINE KINASE"/>
    <property type="match status" value="1"/>
</dbReference>
<keyword evidence="8" id="KW-0460">Magnesium</keyword>